<evidence type="ECO:0000313" key="2">
    <source>
        <dbReference type="EMBL" id="OAM20656.1"/>
    </source>
</evidence>
<dbReference type="RefSeq" id="WP_064106373.1">
    <property type="nucleotide sequence ID" value="NZ_LXSH01000027.1"/>
</dbReference>
<organism evidence="2 3">
    <name type="scientific">Eikenella corrodens</name>
    <dbReference type="NCBI Taxonomy" id="539"/>
    <lineage>
        <taxon>Bacteria</taxon>
        <taxon>Pseudomonadati</taxon>
        <taxon>Pseudomonadota</taxon>
        <taxon>Betaproteobacteria</taxon>
        <taxon>Neisseriales</taxon>
        <taxon>Neisseriaceae</taxon>
        <taxon>Eikenella</taxon>
    </lineage>
</organism>
<comment type="caution">
    <text evidence="2">The sequence shown here is derived from an EMBL/GenBank/DDBJ whole genome shotgun (WGS) entry which is preliminary data.</text>
</comment>
<keyword evidence="1" id="KW-0732">Signal</keyword>
<accession>A0A1A9RMA2</accession>
<gene>
    <name evidence="2" type="ORF">A7P89_09980</name>
</gene>
<evidence type="ECO:0008006" key="4">
    <source>
        <dbReference type="Google" id="ProtNLM"/>
    </source>
</evidence>
<dbReference type="Proteomes" id="UP000078103">
    <property type="component" value="Unassembled WGS sequence"/>
</dbReference>
<proteinExistence type="predicted"/>
<feature type="signal peptide" evidence="1">
    <location>
        <begin position="1"/>
        <end position="23"/>
    </location>
</feature>
<sequence length="103" mass="11520">MRNNIGMRAVVLAATMLLGACSAAEFWNGEYAGRAALRSSRNKETAFYAAESPQAKATRVQNSRLCWSETNRTHAADAARWDVAYDRCMRRRGTPMWADDMGQ</sequence>
<name>A0A1A9RMA2_EIKCO</name>
<reference evidence="3" key="1">
    <citation type="submission" date="2016-05" db="EMBL/GenBank/DDBJ databases">
        <title>Draft genome of Corynebacterium afermentans subsp. afermentans LCDC 88199T.</title>
        <authorList>
            <person name="Bernier A.-M."/>
            <person name="Bernard K."/>
        </authorList>
    </citation>
    <scope>NUCLEOTIDE SEQUENCE [LARGE SCALE GENOMIC DNA]</scope>
    <source>
        <strain evidence="3">NML120819</strain>
    </source>
</reference>
<dbReference type="EMBL" id="LXSH01000027">
    <property type="protein sequence ID" value="OAM20656.1"/>
    <property type="molecule type" value="Genomic_DNA"/>
</dbReference>
<protein>
    <recommendedName>
        <fullName evidence="4">Lipoprotein</fullName>
    </recommendedName>
</protein>
<dbReference type="PROSITE" id="PS51257">
    <property type="entry name" value="PROKAR_LIPOPROTEIN"/>
    <property type="match status" value="1"/>
</dbReference>
<evidence type="ECO:0000256" key="1">
    <source>
        <dbReference type="SAM" id="SignalP"/>
    </source>
</evidence>
<feature type="chain" id="PRO_5008395917" description="Lipoprotein" evidence="1">
    <location>
        <begin position="24"/>
        <end position="103"/>
    </location>
</feature>
<evidence type="ECO:0000313" key="3">
    <source>
        <dbReference type="Proteomes" id="UP000078103"/>
    </source>
</evidence>
<dbReference type="AlphaFoldDB" id="A0A1A9RMA2"/>